<organism evidence="1 2">
    <name type="scientific">Ancylostoma ceylanicum</name>
    <dbReference type="NCBI Taxonomy" id="53326"/>
    <lineage>
        <taxon>Eukaryota</taxon>
        <taxon>Metazoa</taxon>
        <taxon>Ecdysozoa</taxon>
        <taxon>Nematoda</taxon>
        <taxon>Chromadorea</taxon>
        <taxon>Rhabditida</taxon>
        <taxon>Rhabditina</taxon>
        <taxon>Rhabditomorpha</taxon>
        <taxon>Strongyloidea</taxon>
        <taxon>Ancylostomatidae</taxon>
        <taxon>Ancylostomatinae</taxon>
        <taxon>Ancylostoma</taxon>
    </lineage>
</organism>
<accession>A0A016WRD8</accession>
<name>A0A016WRD8_9BILA</name>
<dbReference type="AlphaFoldDB" id="A0A016WRD8"/>
<gene>
    <name evidence="1" type="primary">Acey_s0533.g3053</name>
    <name evidence="1" type="ORF">Y032_0533g3053</name>
</gene>
<sequence>MLSVVSACVIVFTTIQTSAIAAQPPRNQVAKPLHGAMAGKMRRGRHAAALRLGCVMAAWQFLQLQMFGSFDHPRTCLRAIPCDDRSPRCTCLWNTASALLKARIDQLSVFWIPIEFAAYCEVLEGNNRKIPGKLPQRTDPSCTFAAAMLKNRD</sequence>
<comment type="caution">
    <text evidence="1">The sequence shown here is derived from an EMBL/GenBank/DDBJ whole genome shotgun (WGS) entry which is preliminary data.</text>
</comment>
<dbReference type="EMBL" id="JARK01000133">
    <property type="protein sequence ID" value="EYC42384.1"/>
    <property type="molecule type" value="Genomic_DNA"/>
</dbReference>
<evidence type="ECO:0000313" key="2">
    <source>
        <dbReference type="Proteomes" id="UP000024635"/>
    </source>
</evidence>
<protein>
    <submittedName>
        <fullName evidence="1">Uncharacterized protein</fullName>
    </submittedName>
</protein>
<proteinExistence type="predicted"/>
<keyword evidence="2" id="KW-1185">Reference proteome</keyword>
<reference evidence="2" key="1">
    <citation type="journal article" date="2015" name="Nat. Genet.">
        <title>The genome and transcriptome of the zoonotic hookworm Ancylostoma ceylanicum identify infection-specific gene families.</title>
        <authorList>
            <person name="Schwarz E.M."/>
            <person name="Hu Y."/>
            <person name="Antoshechkin I."/>
            <person name="Miller M.M."/>
            <person name="Sternberg P.W."/>
            <person name="Aroian R.V."/>
        </authorList>
    </citation>
    <scope>NUCLEOTIDE SEQUENCE</scope>
    <source>
        <strain evidence="2">HY135</strain>
    </source>
</reference>
<dbReference type="Proteomes" id="UP000024635">
    <property type="component" value="Unassembled WGS sequence"/>
</dbReference>
<evidence type="ECO:0000313" key="1">
    <source>
        <dbReference type="EMBL" id="EYC42384.1"/>
    </source>
</evidence>